<proteinExistence type="predicted"/>
<keyword evidence="3" id="KW-1185">Reference proteome</keyword>
<dbReference type="OrthoDB" id="2012132at2759"/>
<sequence length="363" mass="39810">MSSTRAIVLSLVLALCLAPQAVSAGGKGCTCKKGGKAVGTGVSPGKACMAAMMKCPTVSSCRRGRVCKERPRCRIGRKFVRPFYKKVKKPIWKVIRGKKVRVFIWVKVKFFRCNITCSPKGFSVCVKPGGRGDPHLNGFDGKIFDFHGVHGKYYAFFGRSSGDMLVTRIRSAKRWAKTGVEKTYFDEFGLKTSGSDDRISVSLVEDKGQSGVWNAELKLNDEIVDHEITLGSTQIKRDAVDGSVTVRTAETEYVFRPKYLDIAARRHLDVEIGLVGSPQTSESYVGVLGVTLNHALGKEISAELGTTERDAEFEQVLRGRFEVASLFPDISDNVDSLSGVVRGLVRNVAVPETTSWKAMSQLD</sequence>
<feature type="chain" id="PRO_5016082288" evidence="1">
    <location>
        <begin position="25"/>
        <end position="363"/>
    </location>
</feature>
<organism evidence="2 3">
    <name type="scientific">Gracilariopsis chorda</name>
    <dbReference type="NCBI Taxonomy" id="448386"/>
    <lineage>
        <taxon>Eukaryota</taxon>
        <taxon>Rhodophyta</taxon>
        <taxon>Florideophyceae</taxon>
        <taxon>Rhodymeniophycidae</taxon>
        <taxon>Gracilariales</taxon>
        <taxon>Gracilariaceae</taxon>
        <taxon>Gracilariopsis</taxon>
    </lineage>
</organism>
<keyword evidence="1" id="KW-0732">Signal</keyword>
<evidence type="ECO:0000313" key="2">
    <source>
        <dbReference type="EMBL" id="PXF49636.1"/>
    </source>
</evidence>
<gene>
    <name evidence="2" type="ORF">BWQ96_00514</name>
</gene>
<evidence type="ECO:0000313" key="3">
    <source>
        <dbReference type="Proteomes" id="UP000247409"/>
    </source>
</evidence>
<dbReference type="AlphaFoldDB" id="A0A2V3J5C3"/>
<dbReference type="EMBL" id="NBIV01000003">
    <property type="protein sequence ID" value="PXF49636.1"/>
    <property type="molecule type" value="Genomic_DNA"/>
</dbReference>
<name>A0A2V3J5C3_9FLOR</name>
<protein>
    <submittedName>
        <fullName evidence="2">Uncharacterized protein</fullName>
    </submittedName>
</protein>
<comment type="caution">
    <text evidence="2">The sequence shown here is derived from an EMBL/GenBank/DDBJ whole genome shotgun (WGS) entry which is preliminary data.</text>
</comment>
<accession>A0A2V3J5C3</accession>
<reference evidence="2 3" key="1">
    <citation type="journal article" date="2018" name="Mol. Biol. Evol.">
        <title>Analysis of the draft genome of the red seaweed Gracilariopsis chorda provides insights into genome size evolution in Rhodophyta.</title>
        <authorList>
            <person name="Lee J."/>
            <person name="Yang E.C."/>
            <person name="Graf L."/>
            <person name="Yang J.H."/>
            <person name="Qiu H."/>
            <person name="Zel Zion U."/>
            <person name="Chan C.X."/>
            <person name="Stephens T.G."/>
            <person name="Weber A.P.M."/>
            <person name="Boo G.H."/>
            <person name="Boo S.M."/>
            <person name="Kim K.M."/>
            <person name="Shin Y."/>
            <person name="Jung M."/>
            <person name="Lee S.J."/>
            <person name="Yim H.S."/>
            <person name="Lee J.H."/>
            <person name="Bhattacharya D."/>
            <person name="Yoon H.S."/>
        </authorList>
    </citation>
    <scope>NUCLEOTIDE SEQUENCE [LARGE SCALE GENOMIC DNA]</scope>
    <source>
        <strain evidence="2 3">SKKU-2015</strain>
        <tissue evidence="2">Whole body</tissue>
    </source>
</reference>
<evidence type="ECO:0000256" key="1">
    <source>
        <dbReference type="SAM" id="SignalP"/>
    </source>
</evidence>
<feature type="signal peptide" evidence="1">
    <location>
        <begin position="1"/>
        <end position="24"/>
    </location>
</feature>
<dbReference type="Proteomes" id="UP000247409">
    <property type="component" value="Unassembled WGS sequence"/>
</dbReference>